<dbReference type="SUPFAM" id="SSF52540">
    <property type="entry name" value="P-loop containing nucleoside triphosphate hydrolases"/>
    <property type="match status" value="1"/>
</dbReference>
<dbReference type="InterPro" id="IPR011646">
    <property type="entry name" value="KAP_P-loop"/>
</dbReference>
<dbReference type="InterPro" id="IPR001789">
    <property type="entry name" value="Sig_transdc_resp-reg_receiver"/>
</dbReference>
<feature type="compositionally biased region" description="Low complexity" evidence="2">
    <location>
        <begin position="651"/>
        <end position="670"/>
    </location>
</feature>
<dbReference type="EMBL" id="JAKWJU010000002">
    <property type="protein sequence ID" value="MCH6162999.1"/>
    <property type="molecule type" value="Genomic_DNA"/>
</dbReference>
<accession>A0ABS9T399</accession>
<dbReference type="Gene3D" id="3.40.50.2300">
    <property type="match status" value="1"/>
</dbReference>
<keyword evidence="5" id="KW-1185">Reference proteome</keyword>
<dbReference type="InterPro" id="IPR027417">
    <property type="entry name" value="P-loop_NTPase"/>
</dbReference>
<feature type="region of interest" description="Disordered" evidence="2">
    <location>
        <begin position="643"/>
        <end position="670"/>
    </location>
</feature>
<dbReference type="InterPro" id="IPR011006">
    <property type="entry name" value="CheY-like_superfamily"/>
</dbReference>
<evidence type="ECO:0000256" key="2">
    <source>
        <dbReference type="SAM" id="MobiDB-lite"/>
    </source>
</evidence>
<protein>
    <submittedName>
        <fullName evidence="4">P-loop NTPase fold protein</fullName>
    </submittedName>
</protein>
<reference evidence="4" key="2">
    <citation type="journal article" date="2023" name="Int. J. Syst. Evol. Microbiol.">
        <title>Streptomyces marispadix sp. nov., isolated from marine beach sediment of the Northern Coast of Portugal.</title>
        <authorList>
            <person name="dos Santos J.D.N."/>
            <person name="Vitorino I.R."/>
            <person name="Kallscheuer N."/>
            <person name="Srivastava A."/>
            <person name="Krautwurst S."/>
            <person name="Marz M."/>
            <person name="Jogler C."/>
            <person name="Lobo Da Cunha A."/>
            <person name="Catita J."/>
            <person name="Goncalves H."/>
            <person name="Gonzalez I."/>
            <person name="Reyes F."/>
            <person name="Lage O.M."/>
        </authorList>
    </citation>
    <scope>NUCLEOTIDE SEQUENCE</scope>
    <source>
        <strain evidence="4">M600PL45_2</strain>
    </source>
</reference>
<keyword evidence="1" id="KW-0597">Phosphoprotein</keyword>
<gene>
    <name evidence="4" type="ORF">MMA15_22195</name>
</gene>
<dbReference type="InterPro" id="IPR052754">
    <property type="entry name" value="NTPase_KAP_P-loop"/>
</dbReference>
<dbReference type="PANTHER" id="PTHR22674">
    <property type="entry name" value="NTPASE, KAP FAMILY P-LOOP DOMAIN-CONTAINING 1"/>
    <property type="match status" value="1"/>
</dbReference>
<dbReference type="SUPFAM" id="SSF52172">
    <property type="entry name" value="CheY-like"/>
    <property type="match status" value="1"/>
</dbReference>
<dbReference type="RefSeq" id="WP_241061863.1">
    <property type="nucleotide sequence ID" value="NZ_JAKWJU010000002.1"/>
</dbReference>
<dbReference type="Pfam" id="PF07693">
    <property type="entry name" value="KAP_NTPase"/>
    <property type="match status" value="1"/>
</dbReference>
<dbReference type="PROSITE" id="PS50110">
    <property type="entry name" value="RESPONSE_REGULATORY"/>
    <property type="match status" value="1"/>
</dbReference>
<evidence type="ECO:0000256" key="1">
    <source>
        <dbReference type="PROSITE-ProRule" id="PRU00169"/>
    </source>
</evidence>
<evidence type="ECO:0000313" key="5">
    <source>
        <dbReference type="Proteomes" id="UP001166784"/>
    </source>
</evidence>
<comment type="caution">
    <text evidence="4">The sequence shown here is derived from an EMBL/GenBank/DDBJ whole genome shotgun (WGS) entry which is preliminary data.</text>
</comment>
<dbReference type="PANTHER" id="PTHR22674:SF6">
    <property type="entry name" value="NTPASE KAP FAMILY P-LOOP DOMAIN-CONTAINING PROTEIN 1"/>
    <property type="match status" value="1"/>
</dbReference>
<dbReference type="Proteomes" id="UP001166784">
    <property type="component" value="Unassembled WGS sequence"/>
</dbReference>
<name>A0ABS9T399_9ACTN</name>
<evidence type="ECO:0000313" key="4">
    <source>
        <dbReference type="EMBL" id="MCH6162999.1"/>
    </source>
</evidence>
<organism evidence="4 5">
    <name type="scientific">Streptomyces marispadix</name>
    <dbReference type="NCBI Taxonomy" id="2922868"/>
    <lineage>
        <taxon>Bacteria</taxon>
        <taxon>Bacillati</taxon>
        <taxon>Actinomycetota</taxon>
        <taxon>Actinomycetes</taxon>
        <taxon>Kitasatosporales</taxon>
        <taxon>Streptomycetaceae</taxon>
        <taxon>Streptomyces</taxon>
    </lineage>
</organism>
<feature type="region of interest" description="Disordered" evidence="2">
    <location>
        <begin position="481"/>
        <end position="519"/>
    </location>
</feature>
<evidence type="ECO:0000259" key="3">
    <source>
        <dbReference type="PROSITE" id="PS50110"/>
    </source>
</evidence>
<sequence length="670" mass="73789">MAGYNPLQFSLINDEPVTDAESDLLGARDPAQQLAALLVASRTSTPFTLAVDSGWGTGKSSLMRLVDKELTEVHGARTVWYNAWTSTDADRPDTLEGLIKSVLMRFDKRIVRRVIQSFSERRTLRAFCRAVFVLLVGVLGLAPLVNRLWKEFSVSPQARNATRQAIRTAVEERVENGDFSPRELLVVFIDDLDRCSEETVLAVCEAVKVYLDVPGLAFVIGCDRSALSSNGLLRDLSPAGSAFMEKIFQTTFRIPVPDSDGIEDFVRRCARDSGILMLLNEGLVTRIADHSQRNPRRIKKLINGFVLEVGLNPLWRDFVSQAADTVVSALVLQYLYPDFYRMLVGRVGADGDVLNEFQTYRQVRLRLLEVDGDAASDEEVVRFFAEHQVRQPLLGNSGAWAENLSELEAQLPSGFPELASDRGFTSLVDDLMNEPEAEELINRLRQQPLQSAAEPAAPQPEPYAPGYQSYPVPQAYQPYQGMHAPQGLNAPQGMQAYPPYQSYPPLPPEPTGTADGSRGRTAPALEGMHILWIDDSPDTVELDVRALRRAGASVEVVEDRAEAERRLAGEDHDLLISDITRGADREGGFKDVEGLARGNFYTGPVIFYTGRVTPAREARAEELGAGITASPDMLQRLVARVAAGRDSRVDPQAQSQSPSQVPSQAQTPPA</sequence>
<feature type="modified residue" description="4-aspartylphosphate" evidence="1">
    <location>
        <position position="578"/>
    </location>
</feature>
<feature type="compositionally biased region" description="Pro residues" evidence="2">
    <location>
        <begin position="501"/>
        <end position="510"/>
    </location>
</feature>
<proteinExistence type="predicted"/>
<feature type="domain" description="Response regulatory" evidence="3">
    <location>
        <begin position="529"/>
        <end position="645"/>
    </location>
</feature>
<dbReference type="CDD" id="cd00156">
    <property type="entry name" value="REC"/>
    <property type="match status" value="1"/>
</dbReference>
<reference evidence="4" key="1">
    <citation type="submission" date="2022-03" db="EMBL/GenBank/DDBJ databases">
        <authorList>
            <person name="Santos J.D.N."/>
            <person name="Kallscheuer N."/>
            <person name="Jogler C."/>
            <person name="Lage O.M."/>
        </authorList>
    </citation>
    <scope>NUCLEOTIDE SEQUENCE</scope>
    <source>
        <strain evidence="4">M600PL45_2</strain>
    </source>
</reference>